<gene>
    <name evidence="3" type="ORF">I551_5251</name>
</gene>
<accession>A0ABN0QUE5</accession>
<feature type="region of interest" description="Disordered" evidence="1">
    <location>
        <begin position="124"/>
        <end position="208"/>
    </location>
</feature>
<feature type="compositionally biased region" description="Low complexity" evidence="1">
    <location>
        <begin position="145"/>
        <end position="173"/>
    </location>
</feature>
<evidence type="ECO:0000259" key="2">
    <source>
        <dbReference type="Pfam" id="PF00934"/>
    </source>
</evidence>
<feature type="compositionally biased region" description="Low complexity" evidence="1">
    <location>
        <begin position="181"/>
        <end position="198"/>
    </location>
</feature>
<dbReference type="Pfam" id="PF00934">
    <property type="entry name" value="PE"/>
    <property type="match status" value="1"/>
</dbReference>
<dbReference type="SUPFAM" id="SSF140459">
    <property type="entry name" value="PE/PPE dimer-like"/>
    <property type="match status" value="1"/>
</dbReference>
<evidence type="ECO:0000313" key="4">
    <source>
        <dbReference type="Proteomes" id="UP000020681"/>
    </source>
</evidence>
<dbReference type="EMBL" id="JAOL01000144">
    <property type="protein sequence ID" value="EUA88295.1"/>
    <property type="molecule type" value="Genomic_DNA"/>
</dbReference>
<organism evidence="3 4">
    <name type="scientific">Mycobacterium ulcerans str. Harvey</name>
    <dbReference type="NCBI Taxonomy" id="1299332"/>
    <lineage>
        <taxon>Bacteria</taxon>
        <taxon>Bacillati</taxon>
        <taxon>Actinomycetota</taxon>
        <taxon>Actinomycetes</taxon>
        <taxon>Mycobacteriales</taxon>
        <taxon>Mycobacteriaceae</taxon>
        <taxon>Mycobacterium</taxon>
        <taxon>Mycobacterium ulcerans group</taxon>
    </lineage>
</organism>
<feature type="domain" description="PE" evidence="2">
    <location>
        <begin position="1"/>
        <end position="90"/>
    </location>
</feature>
<feature type="compositionally biased region" description="Basic residues" evidence="1">
    <location>
        <begin position="199"/>
        <end position="208"/>
    </location>
</feature>
<evidence type="ECO:0000313" key="3">
    <source>
        <dbReference type="EMBL" id="EUA88295.1"/>
    </source>
</evidence>
<evidence type="ECO:0000256" key="1">
    <source>
        <dbReference type="SAM" id="MobiDB-lite"/>
    </source>
</evidence>
<dbReference type="Gene3D" id="1.10.287.850">
    <property type="entry name" value="HP0062-like domain"/>
    <property type="match status" value="1"/>
</dbReference>
<dbReference type="InterPro" id="IPR038332">
    <property type="entry name" value="PPE_sf"/>
</dbReference>
<proteinExistence type="predicted"/>
<keyword evidence="4" id="KW-1185">Reference proteome</keyword>
<comment type="caution">
    <text evidence="3">The sequence shown here is derived from an EMBL/GenBank/DDBJ whole genome shotgun (WGS) entry which is preliminary data.</text>
</comment>
<sequence>MIAAPEMLTGAATDLAGIGAALQSANGAAAAPITGVLAAGADEISAAVAALFSGHALDYQALSTQMAGFHQQFVTALNSAGASYAAAEAASANPLQAVGQQLLGVINAPTQALLGRPLIGDGTAGAPGQNGGDGGLLWGNGGRVASGPPRIPPAAAADRPDSSAPAGPAAPATARPPKPARPAAAAGLAEPGAAGWMGRQRRGGWRRR</sequence>
<reference evidence="3 4" key="1">
    <citation type="submission" date="2014-01" db="EMBL/GenBank/DDBJ databases">
        <authorList>
            <person name="Dobos K."/>
            <person name="Lenaerts A."/>
            <person name="Ordway D."/>
            <person name="DeGroote M.A."/>
            <person name="Parker T."/>
            <person name="Sizemore C."/>
            <person name="Tallon L.J."/>
            <person name="Sadzewicz L.K."/>
            <person name="Sengamalay N."/>
            <person name="Fraser C.M."/>
            <person name="Hine E."/>
            <person name="Shefchek K.A."/>
            <person name="Das S.P."/>
            <person name="Tettelin H."/>
        </authorList>
    </citation>
    <scope>NUCLEOTIDE SEQUENCE [LARGE SCALE GENOMIC DNA]</scope>
    <source>
        <strain evidence="3 4">Harvey</strain>
    </source>
</reference>
<dbReference type="InterPro" id="IPR000084">
    <property type="entry name" value="PE-PGRS_N"/>
</dbReference>
<feature type="compositionally biased region" description="Gly residues" evidence="1">
    <location>
        <begin position="124"/>
        <end position="144"/>
    </location>
</feature>
<dbReference type="Proteomes" id="UP000020681">
    <property type="component" value="Unassembled WGS sequence"/>
</dbReference>
<protein>
    <submittedName>
        <fullName evidence="3">PE family protein</fullName>
    </submittedName>
</protein>
<name>A0ABN0QUE5_MYCUL</name>